<proteinExistence type="predicted"/>
<accession>A0A3S0J2S9</accession>
<dbReference type="InterPro" id="IPR050445">
    <property type="entry name" value="Bact_polysacc_biosynth/exp"/>
</dbReference>
<dbReference type="Proteomes" id="UP000267448">
    <property type="component" value="Unassembled WGS sequence"/>
</dbReference>
<dbReference type="RefSeq" id="WP_126523205.1">
    <property type="nucleotide sequence ID" value="NZ_RXNU01000019.1"/>
</dbReference>
<dbReference type="PANTHER" id="PTHR32309">
    <property type="entry name" value="TYROSINE-PROTEIN KINASE"/>
    <property type="match status" value="1"/>
</dbReference>
<keyword evidence="2" id="KW-0472">Membrane</keyword>
<dbReference type="EMBL" id="RXNU01000019">
    <property type="protein sequence ID" value="RTR36736.1"/>
    <property type="molecule type" value="Genomic_DNA"/>
</dbReference>
<protein>
    <submittedName>
        <fullName evidence="3">Exopolysaccharide biosynthesis protein</fullName>
    </submittedName>
</protein>
<comment type="caution">
    <text evidence="3">The sequence shown here is derived from an EMBL/GenBank/DDBJ whole genome shotgun (WGS) entry which is preliminary data.</text>
</comment>
<evidence type="ECO:0000313" key="4">
    <source>
        <dbReference type="Proteomes" id="UP000267448"/>
    </source>
</evidence>
<gene>
    <name evidence="3" type="ORF">EKG38_22385</name>
</gene>
<sequence length="469" mass="51917">MKNKHHPSQLLWLKRAAIKGSSLPVNARRWVYIKTALAALTLIWTLVTIAIMNTPTRFVSKWTLILPGSGAGALVSLDSIGQATSTSSSPYLSSAIDPRENYKALSMSQILLDAAAKTVKLTPPAMGKPKLKLPNQTGLMQFNISSTTAQEAQDKAWAHYHSLQALLSQLREDEINQRENGIKMGIDGFATKVSQSQAKILNFQSKIGLVSLDQFKELALTIERLRHSKVNMVSKLQGVIASQKMLEMHLSLNAQQAADLLKLKNDQLYQQLLVIYTESTTSLAEYSGRYGKKHPQIMTQTQQQQALFSALRKRCKILLGYQDDTLMLMLSADDIDGRAQLMKQLLSLTTEAEGLSHELRSLTEQINAWDTRLEDSNDDAAKLEDLHREHQVATAVFTSALAKMDVGKADIYSAYPLIQLLAPPSLPLKPNTMSRVLTLMGGIVASIFSLAGLSIMWIRKPILKKILTA</sequence>
<name>A0A3S0J2S9_9GAMM</name>
<dbReference type="OrthoDB" id="6148968at2"/>
<evidence type="ECO:0000256" key="2">
    <source>
        <dbReference type="SAM" id="Phobius"/>
    </source>
</evidence>
<keyword evidence="4" id="KW-1185">Reference proteome</keyword>
<keyword evidence="1" id="KW-0175">Coiled coil</keyword>
<keyword evidence="2" id="KW-0812">Transmembrane</keyword>
<feature type="coiled-coil region" evidence="1">
    <location>
        <begin position="345"/>
        <end position="386"/>
    </location>
</feature>
<feature type="transmembrane region" description="Helical" evidence="2">
    <location>
        <begin position="436"/>
        <end position="458"/>
    </location>
</feature>
<dbReference type="PANTHER" id="PTHR32309:SF31">
    <property type="entry name" value="CAPSULAR EXOPOLYSACCHARIDE FAMILY"/>
    <property type="match status" value="1"/>
</dbReference>
<evidence type="ECO:0000313" key="3">
    <source>
        <dbReference type="EMBL" id="RTR36736.1"/>
    </source>
</evidence>
<evidence type="ECO:0000256" key="1">
    <source>
        <dbReference type="SAM" id="Coils"/>
    </source>
</evidence>
<reference evidence="3 4" key="1">
    <citation type="submission" date="2018-12" db="EMBL/GenBank/DDBJ databases">
        <authorList>
            <person name="Yu L."/>
        </authorList>
    </citation>
    <scope>NUCLEOTIDE SEQUENCE [LARGE SCALE GENOMIC DNA]</scope>
    <source>
        <strain evidence="3 4">HAW-EB2</strain>
    </source>
</reference>
<organism evidence="3 4">
    <name type="scientific">Shewanella canadensis</name>
    <dbReference type="NCBI Taxonomy" id="271096"/>
    <lineage>
        <taxon>Bacteria</taxon>
        <taxon>Pseudomonadati</taxon>
        <taxon>Pseudomonadota</taxon>
        <taxon>Gammaproteobacteria</taxon>
        <taxon>Alteromonadales</taxon>
        <taxon>Shewanellaceae</taxon>
        <taxon>Shewanella</taxon>
    </lineage>
</organism>
<feature type="transmembrane region" description="Helical" evidence="2">
    <location>
        <begin position="31"/>
        <end position="52"/>
    </location>
</feature>
<dbReference type="AlphaFoldDB" id="A0A3S0J2S9"/>
<keyword evidence="2" id="KW-1133">Transmembrane helix</keyword>